<proteinExistence type="predicted"/>
<accession>A0A6A4H0V3</accession>
<dbReference type="InterPro" id="IPR029058">
    <property type="entry name" value="AB_hydrolase_fold"/>
</dbReference>
<dbReference type="AlphaFoldDB" id="A0A6A4H0V3"/>
<dbReference type="Proteomes" id="UP000799118">
    <property type="component" value="Unassembled WGS sequence"/>
</dbReference>
<keyword evidence="2" id="KW-1185">Reference proteome</keyword>
<dbReference type="OrthoDB" id="2152029at2759"/>
<reference evidence="1" key="1">
    <citation type="journal article" date="2019" name="Environ. Microbiol.">
        <title>Fungal ecological strategies reflected in gene transcription - a case study of two litter decomposers.</title>
        <authorList>
            <person name="Barbi F."/>
            <person name="Kohler A."/>
            <person name="Barry K."/>
            <person name="Baskaran P."/>
            <person name="Daum C."/>
            <person name="Fauchery L."/>
            <person name="Ihrmark K."/>
            <person name="Kuo A."/>
            <person name="LaButti K."/>
            <person name="Lipzen A."/>
            <person name="Morin E."/>
            <person name="Grigoriev I.V."/>
            <person name="Henrissat B."/>
            <person name="Lindahl B."/>
            <person name="Martin F."/>
        </authorList>
    </citation>
    <scope>NUCLEOTIDE SEQUENCE</scope>
    <source>
        <strain evidence="1">JB14</strain>
    </source>
</reference>
<evidence type="ECO:0008006" key="3">
    <source>
        <dbReference type="Google" id="ProtNLM"/>
    </source>
</evidence>
<name>A0A6A4H0V3_9AGAR</name>
<gene>
    <name evidence="1" type="ORF">BT96DRAFT_1001908</name>
</gene>
<evidence type="ECO:0000313" key="2">
    <source>
        <dbReference type="Proteomes" id="UP000799118"/>
    </source>
</evidence>
<sequence>MAPHIYTPDTYTTPPKLDESKYAAVSWPLYLWMSVKVMFLAPVLATEALLSPFVARSKQKSLKRVIGDTAFRYLTDNLSGAEQQYFMGTSVGIYSSWARKENLPIVIDELEDGGKLLWIGPKRTEKVLLYCHGGAYIVPVQEFTIPFWRYIQLELEKQGIEVGIAIMSYFPRSSLASQPSNPTPPHNRKCQALESPTCRGLCRRQPRCPSPLFNASSTLLSPHHPPGIRLRGAYMMSPWISMTGVGSQAEKGIVPSLNANDHSDIISAKSLLSWGSIVLSGVQTPSDVMYIEPILAPADWYRGLSDVVDRVFVSTGGAECLQDSGRMFFEDKIKPWHGQAEFFEIEGGVHNDPYFDFQVADKPLGERQTLTPKILDWVKKGFEED</sequence>
<organism evidence="1 2">
    <name type="scientific">Gymnopus androsaceus JB14</name>
    <dbReference type="NCBI Taxonomy" id="1447944"/>
    <lineage>
        <taxon>Eukaryota</taxon>
        <taxon>Fungi</taxon>
        <taxon>Dikarya</taxon>
        <taxon>Basidiomycota</taxon>
        <taxon>Agaricomycotina</taxon>
        <taxon>Agaricomycetes</taxon>
        <taxon>Agaricomycetidae</taxon>
        <taxon>Agaricales</taxon>
        <taxon>Marasmiineae</taxon>
        <taxon>Omphalotaceae</taxon>
        <taxon>Gymnopus</taxon>
    </lineage>
</organism>
<dbReference type="EMBL" id="ML769645">
    <property type="protein sequence ID" value="KAE9390827.1"/>
    <property type="molecule type" value="Genomic_DNA"/>
</dbReference>
<dbReference type="Gene3D" id="3.40.50.1820">
    <property type="entry name" value="alpha/beta hydrolase"/>
    <property type="match status" value="1"/>
</dbReference>
<dbReference type="SUPFAM" id="SSF53474">
    <property type="entry name" value="alpha/beta-Hydrolases"/>
    <property type="match status" value="1"/>
</dbReference>
<protein>
    <recommendedName>
        <fullName evidence="3">Alpha/beta-hydrolase</fullName>
    </recommendedName>
</protein>
<evidence type="ECO:0000313" key="1">
    <source>
        <dbReference type="EMBL" id="KAE9390827.1"/>
    </source>
</evidence>